<proteinExistence type="predicted"/>
<dbReference type="EMBL" id="GL348713">
    <property type="protein sequence ID" value="EFH65884.1"/>
    <property type="molecule type" value="Genomic_DNA"/>
</dbReference>
<feature type="non-terminal residue" evidence="2">
    <location>
        <position position="170"/>
    </location>
</feature>
<evidence type="ECO:0000313" key="3">
    <source>
        <dbReference type="Proteomes" id="UP000008694"/>
    </source>
</evidence>
<dbReference type="STRING" id="81972.D7KG80"/>
<evidence type="ECO:0000256" key="1">
    <source>
        <dbReference type="SAM" id="MobiDB-lite"/>
    </source>
</evidence>
<dbReference type="Proteomes" id="UP000008694">
    <property type="component" value="Unassembled WGS sequence"/>
</dbReference>
<dbReference type="AlphaFoldDB" id="D7KG80"/>
<dbReference type="HOGENOM" id="CLU_1580666_0_0_1"/>
<dbReference type="PANTHER" id="PTHR33257:SF48">
    <property type="entry name" value="EXPRESSED PROTEIN"/>
    <property type="match status" value="1"/>
</dbReference>
<keyword evidence="3" id="KW-1185">Reference proteome</keyword>
<feature type="compositionally biased region" description="Polar residues" evidence="1">
    <location>
        <begin position="83"/>
        <end position="94"/>
    </location>
</feature>
<evidence type="ECO:0000313" key="2">
    <source>
        <dbReference type="EMBL" id="EFH65884.1"/>
    </source>
</evidence>
<name>D7KG80_ARALL</name>
<dbReference type="PANTHER" id="PTHR33257">
    <property type="entry name" value="OS05G0165500 PROTEIN"/>
    <property type="match status" value="1"/>
</dbReference>
<gene>
    <name evidence="2" type="ORF">ARALYDRAFT_470714</name>
</gene>
<reference evidence="3" key="1">
    <citation type="journal article" date="2011" name="Nat. Genet.">
        <title>The Arabidopsis lyrata genome sequence and the basis of rapid genome size change.</title>
        <authorList>
            <person name="Hu T.T."/>
            <person name="Pattyn P."/>
            <person name="Bakker E.G."/>
            <person name="Cao J."/>
            <person name="Cheng J.-F."/>
            <person name="Clark R.M."/>
            <person name="Fahlgren N."/>
            <person name="Fawcett J.A."/>
            <person name="Grimwood J."/>
            <person name="Gundlach H."/>
            <person name="Haberer G."/>
            <person name="Hollister J.D."/>
            <person name="Ossowski S."/>
            <person name="Ottilar R.P."/>
            <person name="Salamov A.A."/>
            <person name="Schneeberger K."/>
            <person name="Spannagl M."/>
            <person name="Wang X."/>
            <person name="Yang L."/>
            <person name="Nasrallah M.E."/>
            <person name="Bergelson J."/>
            <person name="Carrington J.C."/>
            <person name="Gaut B.S."/>
            <person name="Schmutz J."/>
            <person name="Mayer K.F.X."/>
            <person name="Van de Peer Y."/>
            <person name="Grigoriev I.V."/>
            <person name="Nordborg M."/>
            <person name="Weigel D."/>
            <person name="Guo Y.-L."/>
        </authorList>
    </citation>
    <scope>NUCLEOTIDE SEQUENCE [LARGE SCALE GENOMIC DNA]</scope>
    <source>
        <strain evidence="3">cv. MN47</strain>
    </source>
</reference>
<protein>
    <submittedName>
        <fullName evidence="2">Uncharacterized protein</fullName>
    </submittedName>
</protein>
<organism evidence="3">
    <name type="scientific">Arabidopsis lyrata subsp. lyrata</name>
    <name type="common">Lyre-leaved rock-cress</name>
    <dbReference type="NCBI Taxonomy" id="81972"/>
    <lineage>
        <taxon>Eukaryota</taxon>
        <taxon>Viridiplantae</taxon>
        <taxon>Streptophyta</taxon>
        <taxon>Embryophyta</taxon>
        <taxon>Tracheophyta</taxon>
        <taxon>Spermatophyta</taxon>
        <taxon>Magnoliopsida</taxon>
        <taxon>eudicotyledons</taxon>
        <taxon>Gunneridae</taxon>
        <taxon>Pentapetalae</taxon>
        <taxon>rosids</taxon>
        <taxon>malvids</taxon>
        <taxon>Brassicales</taxon>
        <taxon>Brassicaceae</taxon>
        <taxon>Camelineae</taxon>
        <taxon>Arabidopsis</taxon>
    </lineage>
</organism>
<feature type="compositionally biased region" description="Low complexity" evidence="1">
    <location>
        <begin position="103"/>
        <end position="122"/>
    </location>
</feature>
<feature type="compositionally biased region" description="Low complexity" evidence="1">
    <location>
        <begin position="50"/>
        <end position="63"/>
    </location>
</feature>
<dbReference type="eggNOG" id="ENOG502R7J5">
    <property type="taxonomic scope" value="Eukaryota"/>
</dbReference>
<dbReference type="Gramene" id="fgenesh2_kg.1__668__AT1G06930.1">
    <property type="protein sequence ID" value="fgenesh2_kg.1__668__AT1G06930.1"/>
    <property type="gene ID" value="fgenesh2_kg.1__668__AT1G06930.1"/>
</dbReference>
<feature type="region of interest" description="Disordered" evidence="1">
    <location>
        <begin position="27"/>
        <end position="132"/>
    </location>
</feature>
<sequence>MPQLDRSRVSTTKLILSVVVDGDYYGGSSAAVPFKWESQPGTPRRLSKRSSSSGFDSDSDFNSPVSAPLTPPPSYFYAYPSSTKPANPKTNTLFGSLLPKNRSVPSSPASSSSSSSSVPSSPLRTSDLSRRNRRKRSMWFESASSLDYGSNHYNNAKSSGCYASIVKVLL</sequence>
<accession>D7KG80</accession>